<dbReference type="InterPro" id="IPR059000">
    <property type="entry name" value="ATPase_P-type_domA"/>
</dbReference>
<dbReference type="InterPro" id="IPR023214">
    <property type="entry name" value="HAD_sf"/>
</dbReference>
<keyword evidence="10 19" id="KW-1133">Transmembrane helix</keyword>
<evidence type="ECO:0000259" key="21">
    <source>
        <dbReference type="Pfam" id="PF00122"/>
    </source>
</evidence>
<dbReference type="GO" id="GO:0045332">
    <property type="term" value="P:phospholipid translocation"/>
    <property type="evidence" value="ECO:0007669"/>
    <property type="project" value="TreeGrafter"/>
</dbReference>
<feature type="binding site" evidence="17">
    <location>
        <position position="863"/>
    </location>
    <ligand>
        <name>ATP</name>
        <dbReference type="ChEBI" id="CHEBI:30616"/>
    </ligand>
</feature>
<evidence type="ECO:0000256" key="20">
    <source>
        <dbReference type="SAM" id="MobiDB-lite"/>
    </source>
</evidence>
<dbReference type="InterPro" id="IPR023299">
    <property type="entry name" value="ATPase_P-typ_cyto_dom_N"/>
</dbReference>
<evidence type="ECO:0000259" key="23">
    <source>
        <dbReference type="Pfam" id="PF16212"/>
    </source>
</evidence>
<feature type="transmembrane region" description="Helical" evidence="19">
    <location>
        <begin position="1036"/>
        <end position="1056"/>
    </location>
</feature>
<evidence type="ECO:0000256" key="8">
    <source>
        <dbReference type="ARBA" id="ARBA00022842"/>
    </source>
</evidence>
<keyword evidence="4 19" id="KW-0812">Transmembrane</keyword>
<feature type="transmembrane region" description="Helical" evidence="19">
    <location>
        <begin position="533"/>
        <end position="555"/>
    </location>
</feature>
<evidence type="ECO:0000256" key="3">
    <source>
        <dbReference type="ARBA" id="ARBA00008109"/>
    </source>
</evidence>
<comment type="catalytic activity">
    <reaction evidence="15">
        <text>a 1,2-diacyl-sn-glycero-3-phospho-L-serine(out) + ATP + H2O = a 1,2-diacyl-sn-glycero-3-phospho-L-serine(in) + ADP + phosphate + H(+)</text>
        <dbReference type="Rhea" id="RHEA:38567"/>
        <dbReference type="ChEBI" id="CHEBI:15377"/>
        <dbReference type="ChEBI" id="CHEBI:15378"/>
        <dbReference type="ChEBI" id="CHEBI:30616"/>
        <dbReference type="ChEBI" id="CHEBI:43474"/>
        <dbReference type="ChEBI" id="CHEBI:57262"/>
        <dbReference type="ChEBI" id="CHEBI:456216"/>
    </reaction>
    <physiologicalReaction direction="left-to-right" evidence="15">
        <dbReference type="Rhea" id="RHEA:38568"/>
    </physiologicalReaction>
</comment>
<feature type="transmembrane region" description="Helical" evidence="19">
    <location>
        <begin position="484"/>
        <end position="508"/>
    </location>
</feature>
<sequence length="1328" mass="148414">MSRRDNPFDDIIQPQPRPAKGPSFQDDPFGDDDSPGLFDSGHGYGEASVPYASSSSHGLAGGSGGQPVGRQQGFALDPFFDDDDEYGQGPSSGYLGAQPSSSTLHVNNGFGRSEPSLMDSKPFAAAGAVPAGFSGPLEDKPYPGSAKGYGNGDDPFDDGEPTAYSFAAPISGPYARQRRGRWARFKEDYLTDVDWTFGVNQLLRRTSKFDGVPREVALNDPEANRVKGYEKNAVATGKYGPITFLPKFLFAEFSRSANLFFLFTACIQQVPNVSPTGRYTTIVPLAVVLIASAFKEIQEDLKRHASDRSLNNNQTEVLVNQQFEPRPWRKIRVGDIVRLSANKFIPADMVLLSSSEPDGLCYVETANLDGETNLKIKQSHPSTASLTNPQAVSMLRGHLMSEAPNSSLYTYDGTFHLASAYPGAAPTKIPVGPNQMLLRGAQLRNTDWVYGVIVNAGHETKLMRNATVAPIKRTAVERQVNTQILYLFILLIILSLVSTIGSSVRTWFFSSQDWYLSLGSEQSNKVRHFVEDILTFIILYNNLIPISLVMTIEVVKFWQASLINSDLDMYYAPTDTPALCRTSSLVEELGQIAYIFSDKTGTLTCNEMEFQECSIFGTMYAQVVDDAKREQGQRTFEVLRQKCLEDNEEAAVIREFLSMLAVCHTVIPEERDGKMVYQASSPDEAALVAGAELLGYRFHTRKPKSVFVDVGGRDEEYEILNVCEFNSSRKRMSTIVRAPDGRIRLYTKGADTVIFERLAPNQDFNEATSMHLEDYATEGLRTLCLAYREIPEAEYSEWSAMYDSAASQMSGRAEALDQAAEVIEQNLHLLGATAIEDKLQEGVPDAIHTLQQAGIKIWVLTGDRQETAINIGLSCRLISESMNLVIINTETATETSELLNKRLFAIKNQRMGGDVEELALVIDGKSLTFALEKDCADVFLELAIMCKAVICCRVSPLQKALVVKLVKRSTNSPLLAIGDGANDVSMIQAAHVGVGISGVEGLQAARSADVAISQFRFLRKLLLVHGSWSYQRLSKLILFSFYKNITFALTLFWYSWFNDFSGQISFEGWSMSYYNVVFTILPPLVIGIFDQFVSARMLDRYPQLYRLGQENYFFTPITFFYWVGNAFYHSVLLFAFSCLVFRGDLLASDGKNSGLWVWGTTLYLAVLLTVLGKAALISDVWTKYTLAAIPGSFVFTMVALPLYAIIAPLLNFSRPYRGIVPRLWADAVFYFVLLLFPVICLLRDYVWKYYRRTYHPAPYHIVQEIQKFNLSDYRPRQEQFQKAIKKVRATQRMRRQRGFAFSQTETNNQDQTRLIRAYDTSVARPSGY</sequence>
<feature type="binding site" evidence="17">
    <location>
        <position position="684"/>
    </location>
    <ligand>
        <name>ATP</name>
        <dbReference type="ChEBI" id="CHEBI:30616"/>
    </ligand>
</feature>
<dbReference type="GO" id="GO:0090556">
    <property type="term" value="F:phosphatidylserine floppase activity"/>
    <property type="evidence" value="ECO:0007669"/>
    <property type="project" value="RHEA"/>
</dbReference>
<feature type="binding site" evidence="17">
    <location>
        <position position="862"/>
    </location>
    <ligand>
        <name>ATP</name>
        <dbReference type="ChEBI" id="CHEBI:30616"/>
    </ligand>
</feature>
<dbReference type="SUPFAM" id="SSF81653">
    <property type="entry name" value="Calcium ATPase, transduction domain A"/>
    <property type="match status" value="1"/>
</dbReference>
<keyword evidence="12 19" id="KW-0472">Membrane</keyword>
<comment type="catalytic activity">
    <reaction evidence="13 19">
        <text>ATP + H2O + phospholipidSide 1 = ADP + phosphate + phospholipidSide 2.</text>
        <dbReference type="EC" id="7.6.2.1"/>
    </reaction>
</comment>
<feature type="binding site" evidence="18">
    <location>
        <position position="979"/>
    </location>
    <ligand>
        <name>Mg(2+)</name>
        <dbReference type="ChEBI" id="CHEBI:18420"/>
    </ligand>
</feature>
<feature type="binding site" evidence="17">
    <location>
        <position position="959"/>
    </location>
    <ligand>
        <name>ATP</name>
        <dbReference type="ChEBI" id="CHEBI:30616"/>
    </ligand>
</feature>
<comment type="similarity">
    <text evidence="3 19">Belongs to the cation transport ATPase (P-type) (TC 3.A.3) family. Type IV subfamily.</text>
</comment>
<evidence type="ECO:0000256" key="6">
    <source>
        <dbReference type="ARBA" id="ARBA00022741"/>
    </source>
</evidence>
<dbReference type="NCBIfam" id="TIGR01494">
    <property type="entry name" value="ATPase_P-type"/>
    <property type="match status" value="2"/>
</dbReference>
<feature type="domain" description="P-type ATPase C-terminal" evidence="23">
    <location>
        <begin position="1005"/>
        <end position="1256"/>
    </location>
</feature>
<feature type="transmembrane region" description="Helical" evidence="19">
    <location>
        <begin position="1119"/>
        <end position="1143"/>
    </location>
</feature>
<dbReference type="InterPro" id="IPR023298">
    <property type="entry name" value="ATPase_P-typ_TM_dom_sf"/>
</dbReference>
<evidence type="ECO:0000256" key="10">
    <source>
        <dbReference type="ARBA" id="ARBA00022989"/>
    </source>
</evidence>
<feature type="binding site" evidence="17">
    <location>
        <position position="953"/>
    </location>
    <ligand>
        <name>ATP</name>
        <dbReference type="ChEBI" id="CHEBI:30616"/>
    </ligand>
</feature>
<dbReference type="Pfam" id="PF13246">
    <property type="entry name" value="Cation_ATPase"/>
    <property type="match status" value="1"/>
</dbReference>
<evidence type="ECO:0000256" key="16">
    <source>
        <dbReference type="PIRSR" id="PIRSR606539-1"/>
    </source>
</evidence>
<dbReference type="CDD" id="cd02073">
    <property type="entry name" value="P-type_ATPase_APLT_Dnf-like"/>
    <property type="match status" value="1"/>
</dbReference>
<gene>
    <name evidence="24" type="ORF">BCR39DRAFT_351775</name>
</gene>
<feature type="domain" description="P-type ATPase A" evidence="21">
    <location>
        <begin position="310"/>
        <end position="379"/>
    </location>
</feature>
<dbReference type="SFLD" id="SFLDS00003">
    <property type="entry name" value="Haloacid_Dehalogenase"/>
    <property type="match status" value="1"/>
</dbReference>
<keyword evidence="7 17" id="KW-0067">ATP-binding</keyword>
<dbReference type="PRINTS" id="PR00119">
    <property type="entry name" value="CATATPASE"/>
</dbReference>
<dbReference type="PANTHER" id="PTHR24092">
    <property type="entry name" value="PROBABLE PHOSPHOLIPID-TRANSPORTING ATPASE"/>
    <property type="match status" value="1"/>
</dbReference>
<dbReference type="InterPro" id="IPR036412">
    <property type="entry name" value="HAD-like_sf"/>
</dbReference>
<evidence type="ECO:0000256" key="11">
    <source>
        <dbReference type="ARBA" id="ARBA00023034"/>
    </source>
</evidence>
<dbReference type="Pfam" id="PF16212">
    <property type="entry name" value="PhoLip_ATPase_C"/>
    <property type="match status" value="1"/>
</dbReference>
<evidence type="ECO:0000313" key="24">
    <source>
        <dbReference type="EMBL" id="ORY32817.1"/>
    </source>
</evidence>
<feature type="transmembrane region" description="Helical" evidence="19">
    <location>
        <begin position="1227"/>
        <end position="1246"/>
    </location>
</feature>
<dbReference type="GO" id="GO:0005524">
    <property type="term" value="F:ATP binding"/>
    <property type="evidence" value="ECO:0007669"/>
    <property type="project" value="UniProtKB-UniRule"/>
</dbReference>
<evidence type="ECO:0000256" key="14">
    <source>
        <dbReference type="ARBA" id="ARBA00049128"/>
    </source>
</evidence>
<dbReference type="EMBL" id="MCFC01000008">
    <property type="protein sequence ID" value="ORY32817.1"/>
    <property type="molecule type" value="Genomic_DNA"/>
</dbReference>
<dbReference type="GO" id="GO:0000287">
    <property type="term" value="F:magnesium ion binding"/>
    <property type="evidence" value="ECO:0007669"/>
    <property type="project" value="UniProtKB-UniRule"/>
</dbReference>
<feature type="active site" description="4-aspartylphosphate intermediate" evidence="16">
    <location>
        <position position="598"/>
    </location>
</feature>
<evidence type="ECO:0000256" key="9">
    <source>
        <dbReference type="ARBA" id="ARBA00022967"/>
    </source>
</evidence>
<dbReference type="SFLD" id="SFLDF00027">
    <property type="entry name" value="p-type_atpase"/>
    <property type="match status" value="1"/>
</dbReference>
<feature type="transmembrane region" description="Helical" evidence="19">
    <location>
        <begin position="1155"/>
        <end position="1172"/>
    </location>
</feature>
<dbReference type="InterPro" id="IPR044492">
    <property type="entry name" value="P_typ_ATPase_HD_dom"/>
</dbReference>
<dbReference type="InterPro" id="IPR008250">
    <property type="entry name" value="ATPase_P-typ_transduc_dom_A_sf"/>
</dbReference>
<keyword evidence="25" id="KW-1185">Reference proteome</keyword>
<dbReference type="InParanoid" id="A0A1Y2BEB2"/>
<keyword evidence="9 19" id="KW-1278">Translocase</keyword>
<dbReference type="Gene3D" id="3.40.1110.10">
    <property type="entry name" value="Calcium-transporting ATPase, cytoplasmic domain N"/>
    <property type="match status" value="1"/>
</dbReference>
<dbReference type="EC" id="7.6.2.1" evidence="19"/>
<evidence type="ECO:0000259" key="22">
    <source>
        <dbReference type="Pfam" id="PF16209"/>
    </source>
</evidence>
<dbReference type="SUPFAM" id="SSF81665">
    <property type="entry name" value="Calcium ATPase, transmembrane domain M"/>
    <property type="match status" value="1"/>
</dbReference>
<dbReference type="STRING" id="71784.A0A1Y2BEB2"/>
<dbReference type="InterPro" id="IPR006539">
    <property type="entry name" value="P-type_ATPase_IV"/>
</dbReference>
<keyword evidence="11" id="KW-0333">Golgi apparatus</keyword>
<dbReference type="GO" id="GO:0032456">
    <property type="term" value="P:endocytic recycling"/>
    <property type="evidence" value="ECO:0007669"/>
    <property type="project" value="TreeGrafter"/>
</dbReference>
<evidence type="ECO:0000256" key="19">
    <source>
        <dbReference type="RuleBase" id="RU362033"/>
    </source>
</evidence>
<evidence type="ECO:0000256" key="12">
    <source>
        <dbReference type="ARBA" id="ARBA00023136"/>
    </source>
</evidence>
<evidence type="ECO:0000256" key="18">
    <source>
        <dbReference type="PIRSR" id="PIRSR606539-3"/>
    </source>
</evidence>
<evidence type="ECO:0000256" key="4">
    <source>
        <dbReference type="ARBA" id="ARBA00022692"/>
    </source>
</evidence>
<comment type="caution">
    <text evidence="24">The sequence shown here is derived from an EMBL/GenBank/DDBJ whole genome shotgun (WGS) entry which is preliminary data.</text>
</comment>
<feature type="binding site" evidence="17">
    <location>
        <position position="598"/>
    </location>
    <ligand>
        <name>ATP</name>
        <dbReference type="ChEBI" id="CHEBI:30616"/>
    </ligand>
</feature>
<dbReference type="OrthoDB" id="377733at2759"/>
<feature type="transmembrane region" description="Helical" evidence="19">
    <location>
        <begin position="1076"/>
        <end position="1098"/>
    </location>
</feature>
<keyword evidence="8 18" id="KW-0460">Magnesium</keyword>
<feature type="binding site" evidence="17">
    <location>
        <position position="982"/>
    </location>
    <ligand>
        <name>ATP</name>
        <dbReference type="ChEBI" id="CHEBI:30616"/>
    </ligand>
</feature>
<dbReference type="SUPFAM" id="SSF56784">
    <property type="entry name" value="HAD-like"/>
    <property type="match status" value="1"/>
</dbReference>
<feature type="binding site" evidence="18">
    <location>
        <position position="600"/>
    </location>
    <ligand>
        <name>Mg(2+)</name>
        <dbReference type="ChEBI" id="CHEBI:18420"/>
    </ligand>
</feature>
<dbReference type="PROSITE" id="PS00154">
    <property type="entry name" value="ATPASE_E1_E2"/>
    <property type="match status" value="1"/>
</dbReference>
<evidence type="ECO:0000256" key="17">
    <source>
        <dbReference type="PIRSR" id="PIRSR606539-2"/>
    </source>
</evidence>
<keyword evidence="5 18" id="KW-0479">Metal-binding</keyword>
<feature type="binding site" evidence="17">
    <location>
        <position position="599"/>
    </location>
    <ligand>
        <name>ATP</name>
        <dbReference type="ChEBI" id="CHEBI:30616"/>
    </ligand>
</feature>
<reference evidence="24 25" key="1">
    <citation type="submission" date="2016-07" db="EMBL/GenBank/DDBJ databases">
        <title>Pervasive Adenine N6-methylation of Active Genes in Fungi.</title>
        <authorList>
            <consortium name="DOE Joint Genome Institute"/>
            <person name="Mondo S.J."/>
            <person name="Dannebaum R.O."/>
            <person name="Kuo R.C."/>
            <person name="Labutti K."/>
            <person name="Haridas S."/>
            <person name="Kuo A."/>
            <person name="Salamov A."/>
            <person name="Ahrendt S.R."/>
            <person name="Lipzen A."/>
            <person name="Sullivan W."/>
            <person name="Andreopoulos W.B."/>
            <person name="Clum A."/>
            <person name="Lindquist E."/>
            <person name="Daum C."/>
            <person name="Ramamoorthy G.K."/>
            <person name="Gryganskyi A."/>
            <person name="Culley D."/>
            <person name="Magnuson J.K."/>
            <person name="James T.Y."/>
            <person name="O'Malley M.A."/>
            <person name="Stajich J.E."/>
            <person name="Spatafora J.W."/>
            <person name="Visel A."/>
            <person name="Grigoriev I.V."/>
        </authorList>
    </citation>
    <scope>NUCLEOTIDE SEQUENCE [LARGE SCALE GENOMIC DNA]</scope>
    <source>
        <strain evidence="24 25">68-887.2</strain>
    </source>
</reference>
<organism evidence="24 25">
    <name type="scientific">Naematelia encephala</name>
    <dbReference type="NCBI Taxonomy" id="71784"/>
    <lineage>
        <taxon>Eukaryota</taxon>
        <taxon>Fungi</taxon>
        <taxon>Dikarya</taxon>
        <taxon>Basidiomycota</taxon>
        <taxon>Agaricomycotina</taxon>
        <taxon>Tremellomycetes</taxon>
        <taxon>Tremellales</taxon>
        <taxon>Naemateliaceae</taxon>
        <taxon>Naematelia</taxon>
    </lineage>
</organism>
<feature type="binding site" evidence="17">
    <location>
        <position position="725"/>
    </location>
    <ligand>
        <name>ATP</name>
        <dbReference type="ChEBI" id="CHEBI:30616"/>
    </ligand>
</feature>
<dbReference type="Pfam" id="PF16209">
    <property type="entry name" value="PhoLip_ATPase_N"/>
    <property type="match status" value="1"/>
</dbReference>
<feature type="transmembrane region" description="Helical" evidence="19">
    <location>
        <begin position="1184"/>
        <end position="1207"/>
    </location>
</feature>
<comment type="subcellular location">
    <subcellularLocation>
        <location evidence="2">Golgi apparatus</location>
        <location evidence="2">trans-Golgi network membrane</location>
        <topology evidence="2">Multi-pass membrane protein</topology>
    </subcellularLocation>
    <subcellularLocation>
        <location evidence="19">Membrane</location>
        <topology evidence="19">Multi-pass membrane protein</topology>
    </subcellularLocation>
</comment>
<dbReference type="NCBIfam" id="TIGR01652">
    <property type="entry name" value="ATPase-Plipid"/>
    <property type="match status" value="1"/>
</dbReference>
<evidence type="ECO:0000256" key="1">
    <source>
        <dbReference type="ARBA" id="ARBA00001946"/>
    </source>
</evidence>
<dbReference type="GO" id="GO:0016887">
    <property type="term" value="F:ATP hydrolysis activity"/>
    <property type="evidence" value="ECO:0007669"/>
    <property type="project" value="InterPro"/>
</dbReference>
<dbReference type="PANTHER" id="PTHR24092:SF150">
    <property type="entry name" value="PHOSPHOLIPID-TRANSPORTING ATPASE"/>
    <property type="match status" value="1"/>
</dbReference>
<dbReference type="InterPro" id="IPR032631">
    <property type="entry name" value="P-type_ATPase_N"/>
</dbReference>
<feature type="binding site" evidence="18">
    <location>
        <position position="983"/>
    </location>
    <ligand>
        <name>Mg(2+)</name>
        <dbReference type="ChEBI" id="CHEBI:18420"/>
    </ligand>
</feature>
<evidence type="ECO:0000256" key="7">
    <source>
        <dbReference type="ARBA" id="ARBA00022840"/>
    </source>
</evidence>
<dbReference type="GO" id="GO:0005886">
    <property type="term" value="C:plasma membrane"/>
    <property type="evidence" value="ECO:0007669"/>
    <property type="project" value="TreeGrafter"/>
</dbReference>
<dbReference type="FunFam" id="3.40.1110.10:FF:000064">
    <property type="entry name" value="Phospholipid-transporting ATPase"/>
    <property type="match status" value="1"/>
</dbReference>
<dbReference type="InterPro" id="IPR001757">
    <property type="entry name" value="P_typ_ATPase"/>
</dbReference>
<comment type="catalytic activity">
    <reaction evidence="14">
        <text>a 1,2-diacyl-sn-glycero-3-phosphoethanolamine(out) + ATP + H2O = a 1,2-diacyl-sn-glycero-3-phosphoethanolamine(in) + ADP + phosphate + H(+)</text>
        <dbReference type="Rhea" id="RHEA:66132"/>
        <dbReference type="ChEBI" id="CHEBI:15377"/>
        <dbReference type="ChEBI" id="CHEBI:15378"/>
        <dbReference type="ChEBI" id="CHEBI:30616"/>
        <dbReference type="ChEBI" id="CHEBI:43474"/>
        <dbReference type="ChEBI" id="CHEBI:64612"/>
        <dbReference type="ChEBI" id="CHEBI:456216"/>
    </reaction>
    <physiologicalReaction direction="left-to-right" evidence="14">
        <dbReference type="Rhea" id="RHEA:66133"/>
    </physiologicalReaction>
</comment>
<keyword evidence="6 17" id="KW-0547">Nucleotide-binding</keyword>
<dbReference type="FunFam" id="3.40.50.1000:FF:000010">
    <property type="entry name" value="Phospholipid-transporting ATPase"/>
    <property type="match status" value="1"/>
</dbReference>
<dbReference type="FunFam" id="2.70.150.10:FF:000026">
    <property type="entry name" value="Phospholipid-transporting ATPase"/>
    <property type="match status" value="1"/>
</dbReference>
<feature type="domain" description="P-type ATPase N-terminal" evidence="22">
    <location>
        <begin position="216"/>
        <end position="282"/>
    </location>
</feature>
<feature type="binding site" evidence="17">
    <location>
        <position position="983"/>
    </location>
    <ligand>
        <name>ATP</name>
        <dbReference type="ChEBI" id="CHEBI:30616"/>
    </ligand>
</feature>
<dbReference type="Gene3D" id="2.70.150.10">
    <property type="entry name" value="Calcium-transporting ATPase, cytoplasmic transduction domain A"/>
    <property type="match status" value="1"/>
</dbReference>
<dbReference type="GO" id="GO:0005802">
    <property type="term" value="C:trans-Golgi network"/>
    <property type="evidence" value="ECO:0007669"/>
    <property type="project" value="TreeGrafter"/>
</dbReference>
<dbReference type="SUPFAM" id="SSF81660">
    <property type="entry name" value="Metal cation-transporting ATPase, ATP-binding domain N"/>
    <property type="match status" value="1"/>
</dbReference>
<dbReference type="Pfam" id="PF00122">
    <property type="entry name" value="E1-E2_ATPase"/>
    <property type="match status" value="1"/>
</dbReference>
<feature type="region of interest" description="Disordered" evidence="20">
    <location>
        <begin position="1"/>
        <end position="115"/>
    </location>
</feature>
<accession>A0A1Y2BEB2</accession>
<evidence type="ECO:0000256" key="5">
    <source>
        <dbReference type="ARBA" id="ARBA00022723"/>
    </source>
</evidence>
<evidence type="ECO:0000313" key="25">
    <source>
        <dbReference type="Proteomes" id="UP000193986"/>
    </source>
</evidence>
<feature type="binding site" evidence="17">
    <location>
        <position position="748"/>
    </location>
    <ligand>
        <name>ATP</name>
        <dbReference type="ChEBI" id="CHEBI:30616"/>
    </ligand>
</feature>
<evidence type="ECO:0000256" key="13">
    <source>
        <dbReference type="ARBA" id="ARBA00034036"/>
    </source>
</evidence>
<comment type="cofactor">
    <cofactor evidence="1 18">
        <name>Mg(2+)</name>
        <dbReference type="ChEBI" id="CHEBI:18420"/>
    </cofactor>
</comment>
<feature type="region of interest" description="Disordered" evidence="20">
    <location>
        <begin position="132"/>
        <end position="161"/>
    </location>
</feature>
<dbReference type="InterPro" id="IPR018303">
    <property type="entry name" value="ATPase_P-typ_P_site"/>
</dbReference>
<feature type="binding site" evidence="17">
    <location>
        <position position="600"/>
    </location>
    <ligand>
        <name>ATP</name>
        <dbReference type="ChEBI" id="CHEBI:30616"/>
    </ligand>
</feature>
<feature type="binding site" evidence="17">
    <location>
        <position position="781"/>
    </location>
    <ligand>
        <name>ATP</name>
        <dbReference type="ChEBI" id="CHEBI:30616"/>
    </ligand>
</feature>
<dbReference type="Proteomes" id="UP000193986">
    <property type="component" value="Unassembled WGS sequence"/>
</dbReference>
<dbReference type="InterPro" id="IPR032630">
    <property type="entry name" value="P_typ_ATPase_c"/>
</dbReference>
<evidence type="ECO:0000256" key="15">
    <source>
        <dbReference type="ARBA" id="ARBA00051303"/>
    </source>
</evidence>
<protein>
    <recommendedName>
        <fullName evidence="19">Phospholipid-transporting ATPase</fullName>
        <ecNumber evidence="19">7.6.2.1</ecNumber>
    </recommendedName>
</protein>
<evidence type="ECO:0000256" key="2">
    <source>
        <dbReference type="ARBA" id="ARBA00004166"/>
    </source>
</evidence>
<dbReference type="FunCoup" id="A0A1Y2BEB2">
    <property type="interactions" value="119"/>
</dbReference>
<name>A0A1Y2BEB2_9TREE</name>
<dbReference type="GO" id="GO:0006892">
    <property type="term" value="P:post-Golgi vesicle-mediated transport"/>
    <property type="evidence" value="ECO:0007669"/>
    <property type="project" value="TreeGrafter"/>
</dbReference>
<dbReference type="Gene3D" id="3.40.50.1000">
    <property type="entry name" value="HAD superfamily/HAD-like"/>
    <property type="match status" value="1"/>
</dbReference>
<feature type="binding site" evidence="18">
    <location>
        <position position="598"/>
    </location>
    <ligand>
        <name>Mg(2+)</name>
        <dbReference type="ChEBI" id="CHEBI:18420"/>
    </ligand>
</feature>
<proteinExistence type="inferred from homology"/>
<feature type="binding site" evidence="17">
    <location>
        <position position="861"/>
    </location>
    <ligand>
        <name>ATP</name>
        <dbReference type="ChEBI" id="CHEBI:30616"/>
    </ligand>
</feature>
<dbReference type="SFLD" id="SFLDG00002">
    <property type="entry name" value="C1.7:_P-type_atpase_like"/>
    <property type="match status" value="1"/>
</dbReference>